<keyword evidence="2" id="KW-1185">Reference proteome</keyword>
<gene>
    <name evidence="1" type="ORF">IBL26_01815</name>
</gene>
<sequence length="71" mass="7659">MQHHRSIGTTSLVALMAAHRMVQERALPTPLDPGAIRRIAERLWDSNGLPPEGPEDALATHTLALRASPTG</sequence>
<evidence type="ECO:0000313" key="1">
    <source>
        <dbReference type="EMBL" id="MBC9205557.1"/>
    </source>
</evidence>
<evidence type="ECO:0000313" key="2">
    <source>
        <dbReference type="Proteomes" id="UP000626026"/>
    </source>
</evidence>
<proteinExistence type="predicted"/>
<dbReference type="Proteomes" id="UP000626026">
    <property type="component" value="Unassembled WGS sequence"/>
</dbReference>
<name>A0ABR7RHB4_9PROT</name>
<comment type="caution">
    <text evidence="1">The sequence shown here is derived from an EMBL/GenBank/DDBJ whole genome shotgun (WGS) entry which is preliminary data.</text>
</comment>
<dbReference type="RefSeq" id="WP_187782728.1">
    <property type="nucleotide sequence ID" value="NZ_JACTVA010000002.1"/>
</dbReference>
<dbReference type="EMBL" id="JACTVA010000002">
    <property type="protein sequence ID" value="MBC9205557.1"/>
    <property type="molecule type" value="Genomic_DNA"/>
</dbReference>
<accession>A0ABR7RHB4</accession>
<organism evidence="1 2">
    <name type="scientific">Teichococcus aerophilus</name>
    <dbReference type="NCBI Taxonomy" id="1224513"/>
    <lineage>
        <taxon>Bacteria</taxon>
        <taxon>Pseudomonadati</taxon>
        <taxon>Pseudomonadota</taxon>
        <taxon>Alphaproteobacteria</taxon>
        <taxon>Acetobacterales</taxon>
        <taxon>Roseomonadaceae</taxon>
        <taxon>Roseomonas</taxon>
    </lineage>
</organism>
<reference evidence="1 2" key="1">
    <citation type="journal article" date="2013" name="Int. J. Syst. Evol. Microbiol.">
        <title>Roseomonas aerophila sp. nov., isolated from air.</title>
        <authorList>
            <person name="Kim S.J."/>
            <person name="Weon H.Y."/>
            <person name="Ahn J.H."/>
            <person name="Hong S.B."/>
            <person name="Seok S.J."/>
            <person name="Whang K.S."/>
            <person name="Kwon S.W."/>
        </authorList>
    </citation>
    <scope>NUCLEOTIDE SEQUENCE [LARGE SCALE GENOMIC DNA]</scope>
    <source>
        <strain evidence="1 2">NBRC 108923</strain>
    </source>
</reference>
<protein>
    <submittedName>
        <fullName evidence="1">Uncharacterized protein</fullName>
    </submittedName>
</protein>